<sequence>MMRSNAIKILYISLVFFFVQAVFVYAEKGDVNNDGVVDAIDLTLLKSNVAADADYNGSEDIDDDGRVDFYDIYRLDNYLNESVPLDPRFSIRDFKIDTNGRTLFVFGAENAPEAELREFQNGKKINEWDVNYRKIGASRSQCYPPLMNITFDKDDRYGNPKELFAGRSTYGSSMTLFYQRLKLLSECDLWEDYGNRYNNNGFFGEADVLLREYFISELFRKFGIPTAEVVAFANVRFDTGDSDISKNKRHRYLFYQRTEEQDDEVFFTDQFGLSPILATGENNGYDYQGDRFYFLTFKDPNDGSVKNVQLDPENTIKYFLLGDLINLTDRGVYHNESYGGHIASGNWKTVPFDFDLSFTCNVPQRPNVSSHIENLPAERREEYKSLYFGIANEIFGNADSLNEMLLILDKFPFDVDKNKIKNYLRLSFYNFYDHFNPTGFSADTGEKLESAAGQIMSRQEYEGLYSSFIQDCVRKYSPLPNVSVEILDSSFQLSNNDGMSENELTARYKVSLTTGNQYVYLSKYNPFQIQLQSTTTISFRDFGYFTTENVSSLSETRGPYYLILPNSTVIFDGFAKKFADNLEAGYYGASLTHINLGNDYELLPAPPNETERIYFAGNKAPRILSVDSINSLNTSQFRVIGMRFSRDKNIIRFEPSEGGEVKTIILPANPQGTQIVFVPENYDIKPGRYFLTISTEESGTGNSLGINISADYSSMVKISGAKLTLAYDELKREESLVALFDLYIIADEDVEIGKDFAFMVTAESQNNRAMSKYGEIISVLGAEVKETTYVIKKGDTAKFVVTARFKPRTMIGGLYNARITSINLPRYAFIAPRPYRTNNVLIVGESVPTIVDFPADPVAQDGEIIIGGENFLKVNNIINVGGRILVLPSLEDWVKKMRIIKFSPRAYGIMPGVYDVVVMTSPKAISDTVKINITDPNVPETVSIIKVDWPYYSVTVGKKFEPVIYVKNHTVGKLVVDVRLTDQKNWGGNARVEISPAQTVPVKIILEPKEWHASYNPHNFVIEAGLNASTTRTLRVNPISASPSPSVSPSVAPIKKTAPTTEINTSSQDTFQATPAISPEVSPTPSTSVSPSVSPTSTASPAPTVSTSPSPSASPSALLYQKLNLASLLSVVLELLGL</sequence>
<dbReference type="PROSITE" id="PS00018">
    <property type="entry name" value="EF_HAND_1"/>
    <property type="match status" value="2"/>
</dbReference>
<accession>A0A1G2P0M3</accession>
<feature type="region of interest" description="Disordered" evidence="1">
    <location>
        <begin position="1058"/>
        <end position="1113"/>
    </location>
</feature>
<dbReference type="PROSITE" id="PS51766">
    <property type="entry name" value="DOCKERIN"/>
    <property type="match status" value="1"/>
</dbReference>
<dbReference type="Gene3D" id="1.10.1330.10">
    <property type="entry name" value="Dockerin domain"/>
    <property type="match status" value="1"/>
</dbReference>
<dbReference type="EMBL" id="MHSK01000023">
    <property type="protein sequence ID" value="OHA41905.1"/>
    <property type="molecule type" value="Genomic_DNA"/>
</dbReference>
<dbReference type="GO" id="GO:0004553">
    <property type="term" value="F:hydrolase activity, hydrolyzing O-glycosyl compounds"/>
    <property type="evidence" value="ECO:0007669"/>
    <property type="project" value="InterPro"/>
</dbReference>
<comment type="caution">
    <text evidence="3">The sequence shown here is derived from an EMBL/GenBank/DDBJ whole genome shotgun (WGS) entry which is preliminary data.</text>
</comment>
<feature type="compositionally biased region" description="Polar residues" evidence="1">
    <location>
        <begin position="1058"/>
        <end position="1075"/>
    </location>
</feature>
<dbReference type="SUPFAM" id="SSF63446">
    <property type="entry name" value="Type I dockerin domain"/>
    <property type="match status" value="1"/>
</dbReference>
<dbReference type="CDD" id="cd14256">
    <property type="entry name" value="Dockerin_I"/>
    <property type="match status" value="1"/>
</dbReference>
<dbReference type="InterPro" id="IPR002105">
    <property type="entry name" value="Dockerin_1_rpt"/>
</dbReference>
<evidence type="ECO:0000313" key="4">
    <source>
        <dbReference type="Proteomes" id="UP000177269"/>
    </source>
</evidence>
<feature type="domain" description="Dockerin" evidence="2">
    <location>
        <begin position="24"/>
        <end position="88"/>
    </location>
</feature>
<evidence type="ECO:0000313" key="3">
    <source>
        <dbReference type="EMBL" id="OHA41905.1"/>
    </source>
</evidence>
<protein>
    <recommendedName>
        <fullName evidence="2">Dockerin domain-containing protein</fullName>
    </recommendedName>
</protein>
<dbReference type="AlphaFoldDB" id="A0A1G2P0M3"/>
<evidence type="ECO:0000256" key="1">
    <source>
        <dbReference type="SAM" id="MobiDB-lite"/>
    </source>
</evidence>
<evidence type="ECO:0000259" key="2">
    <source>
        <dbReference type="PROSITE" id="PS51766"/>
    </source>
</evidence>
<gene>
    <name evidence="3" type="ORF">A3G52_04070</name>
</gene>
<dbReference type="Pfam" id="PF00404">
    <property type="entry name" value="Dockerin_1"/>
    <property type="match status" value="1"/>
</dbReference>
<dbReference type="InterPro" id="IPR016134">
    <property type="entry name" value="Dockerin_dom"/>
</dbReference>
<dbReference type="InterPro" id="IPR036439">
    <property type="entry name" value="Dockerin_dom_sf"/>
</dbReference>
<proteinExistence type="predicted"/>
<organism evidence="3 4">
    <name type="scientific">Candidatus Taylorbacteria bacterium RIFCSPLOWO2_12_FULL_43_20</name>
    <dbReference type="NCBI Taxonomy" id="1802332"/>
    <lineage>
        <taxon>Bacteria</taxon>
        <taxon>Candidatus Tayloriibacteriota</taxon>
    </lineage>
</organism>
<feature type="compositionally biased region" description="Low complexity" evidence="1">
    <location>
        <begin position="1078"/>
        <end position="1113"/>
    </location>
</feature>
<dbReference type="Proteomes" id="UP000177269">
    <property type="component" value="Unassembled WGS sequence"/>
</dbReference>
<reference evidence="3 4" key="1">
    <citation type="journal article" date="2016" name="Nat. Commun.">
        <title>Thousands of microbial genomes shed light on interconnected biogeochemical processes in an aquifer system.</title>
        <authorList>
            <person name="Anantharaman K."/>
            <person name="Brown C.T."/>
            <person name="Hug L.A."/>
            <person name="Sharon I."/>
            <person name="Castelle C.J."/>
            <person name="Probst A.J."/>
            <person name="Thomas B.C."/>
            <person name="Singh A."/>
            <person name="Wilkins M.J."/>
            <person name="Karaoz U."/>
            <person name="Brodie E.L."/>
            <person name="Williams K.H."/>
            <person name="Hubbard S.S."/>
            <person name="Banfield J.F."/>
        </authorList>
    </citation>
    <scope>NUCLEOTIDE SEQUENCE [LARGE SCALE GENOMIC DNA]</scope>
</reference>
<name>A0A1G2P0M3_9BACT</name>
<dbReference type="GO" id="GO:0000272">
    <property type="term" value="P:polysaccharide catabolic process"/>
    <property type="evidence" value="ECO:0007669"/>
    <property type="project" value="InterPro"/>
</dbReference>
<dbReference type="InterPro" id="IPR018247">
    <property type="entry name" value="EF_Hand_1_Ca_BS"/>
</dbReference>